<evidence type="ECO:0000313" key="13">
    <source>
        <dbReference type="EMBL" id="MFD2965781.1"/>
    </source>
</evidence>
<evidence type="ECO:0000259" key="12">
    <source>
        <dbReference type="Pfam" id="PF07715"/>
    </source>
</evidence>
<evidence type="ECO:0000256" key="2">
    <source>
        <dbReference type="ARBA" id="ARBA00022448"/>
    </source>
</evidence>
<gene>
    <name evidence="13" type="ORF">ACFS7Y_00150</name>
</gene>
<organism evidence="13 14">
    <name type="scientific">Sphingobacterium bambusae</name>
    <dbReference type="NCBI Taxonomy" id="662858"/>
    <lineage>
        <taxon>Bacteria</taxon>
        <taxon>Pseudomonadati</taxon>
        <taxon>Bacteroidota</taxon>
        <taxon>Sphingobacteriia</taxon>
        <taxon>Sphingobacteriales</taxon>
        <taxon>Sphingobacteriaceae</taxon>
        <taxon>Sphingobacterium</taxon>
    </lineage>
</organism>
<dbReference type="InterPro" id="IPR037066">
    <property type="entry name" value="Plug_dom_sf"/>
</dbReference>
<dbReference type="Gene3D" id="2.170.130.10">
    <property type="entry name" value="TonB-dependent receptor, plug domain"/>
    <property type="match status" value="1"/>
</dbReference>
<evidence type="ECO:0000313" key="14">
    <source>
        <dbReference type="Proteomes" id="UP001597525"/>
    </source>
</evidence>
<keyword evidence="4 9" id="KW-0812">Transmembrane</keyword>
<evidence type="ECO:0000256" key="4">
    <source>
        <dbReference type="ARBA" id="ARBA00022692"/>
    </source>
</evidence>
<keyword evidence="6 10" id="KW-0798">TonB box</keyword>
<evidence type="ECO:0000256" key="7">
    <source>
        <dbReference type="ARBA" id="ARBA00023136"/>
    </source>
</evidence>
<evidence type="ECO:0000256" key="6">
    <source>
        <dbReference type="ARBA" id="ARBA00023077"/>
    </source>
</evidence>
<keyword evidence="2 9" id="KW-0813">Transport</keyword>
<evidence type="ECO:0000256" key="9">
    <source>
        <dbReference type="PROSITE-ProRule" id="PRU01360"/>
    </source>
</evidence>
<dbReference type="Pfam" id="PF13715">
    <property type="entry name" value="CarbopepD_reg_2"/>
    <property type="match status" value="1"/>
</dbReference>
<dbReference type="SUPFAM" id="SSF56935">
    <property type="entry name" value="Porins"/>
    <property type="match status" value="1"/>
</dbReference>
<reference evidence="14" key="1">
    <citation type="journal article" date="2019" name="Int. J. Syst. Evol. Microbiol.">
        <title>The Global Catalogue of Microorganisms (GCM) 10K type strain sequencing project: providing services to taxonomists for standard genome sequencing and annotation.</title>
        <authorList>
            <consortium name="The Broad Institute Genomics Platform"/>
            <consortium name="The Broad Institute Genome Sequencing Center for Infectious Disease"/>
            <person name="Wu L."/>
            <person name="Ma J."/>
        </authorList>
    </citation>
    <scope>NUCLEOTIDE SEQUENCE [LARGE SCALE GENOMIC DNA]</scope>
    <source>
        <strain evidence="14">KCTC 22814</strain>
    </source>
</reference>
<keyword evidence="3 9" id="KW-1134">Transmembrane beta strand</keyword>
<dbReference type="Proteomes" id="UP001597525">
    <property type="component" value="Unassembled WGS sequence"/>
</dbReference>
<evidence type="ECO:0000256" key="1">
    <source>
        <dbReference type="ARBA" id="ARBA00004571"/>
    </source>
</evidence>
<proteinExistence type="inferred from homology"/>
<dbReference type="NCBIfam" id="TIGR04057">
    <property type="entry name" value="SusC_RagA_signa"/>
    <property type="match status" value="1"/>
</dbReference>
<feature type="domain" description="TonB-dependent receptor-like beta-barrel" evidence="11">
    <location>
        <begin position="437"/>
        <end position="841"/>
    </location>
</feature>
<accession>A0ABW6B8M2</accession>
<comment type="caution">
    <text evidence="13">The sequence shown here is derived from an EMBL/GenBank/DDBJ whole genome shotgun (WGS) entry which is preliminary data.</text>
</comment>
<feature type="domain" description="TonB-dependent receptor plug" evidence="12">
    <location>
        <begin position="128"/>
        <end position="244"/>
    </location>
</feature>
<keyword evidence="8 9" id="KW-0998">Cell outer membrane</keyword>
<dbReference type="InterPro" id="IPR023997">
    <property type="entry name" value="TonB-dep_OMP_SusC/RagA_CS"/>
</dbReference>
<dbReference type="SUPFAM" id="SSF49464">
    <property type="entry name" value="Carboxypeptidase regulatory domain-like"/>
    <property type="match status" value="1"/>
</dbReference>
<protein>
    <submittedName>
        <fullName evidence="13">SusC/RagA family TonB-linked outer membrane protein</fullName>
    </submittedName>
</protein>
<evidence type="ECO:0000256" key="5">
    <source>
        <dbReference type="ARBA" id="ARBA00022729"/>
    </source>
</evidence>
<comment type="subcellular location">
    <subcellularLocation>
        <location evidence="1 9">Cell outer membrane</location>
        <topology evidence="1 9">Multi-pass membrane protein</topology>
    </subcellularLocation>
</comment>
<dbReference type="InterPro" id="IPR010917">
    <property type="entry name" value="TonB_rcpt_CS"/>
</dbReference>
<keyword evidence="14" id="KW-1185">Reference proteome</keyword>
<evidence type="ECO:0000259" key="11">
    <source>
        <dbReference type="Pfam" id="PF00593"/>
    </source>
</evidence>
<name>A0ABW6B8M2_9SPHI</name>
<keyword evidence="5" id="KW-0732">Signal</keyword>
<dbReference type="NCBIfam" id="TIGR04056">
    <property type="entry name" value="OMP_RagA_SusC"/>
    <property type="match status" value="1"/>
</dbReference>
<evidence type="ECO:0000256" key="10">
    <source>
        <dbReference type="RuleBase" id="RU003357"/>
    </source>
</evidence>
<dbReference type="Pfam" id="PF07715">
    <property type="entry name" value="Plug"/>
    <property type="match status" value="1"/>
</dbReference>
<dbReference type="PROSITE" id="PS01156">
    <property type="entry name" value="TONB_DEPENDENT_REC_2"/>
    <property type="match status" value="1"/>
</dbReference>
<keyword evidence="7 9" id="KW-0472">Membrane</keyword>
<dbReference type="PROSITE" id="PS52016">
    <property type="entry name" value="TONB_DEPENDENT_REC_3"/>
    <property type="match status" value="1"/>
</dbReference>
<dbReference type="Pfam" id="PF00593">
    <property type="entry name" value="TonB_dep_Rec_b-barrel"/>
    <property type="match status" value="1"/>
</dbReference>
<evidence type="ECO:0000256" key="8">
    <source>
        <dbReference type="ARBA" id="ARBA00023237"/>
    </source>
</evidence>
<dbReference type="InterPro" id="IPR023996">
    <property type="entry name" value="TonB-dep_OMP_SusC/RagA"/>
</dbReference>
<dbReference type="RefSeq" id="WP_320184661.1">
    <property type="nucleotide sequence ID" value="NZ_CP138332.1"/>
</dbReference>
<dbReference type="Gene3D" id="2.40.170.20">
    <property type="entry name" value="TonB-dependent receptor, beta-barrel domain"/>
    <property type="match status" value="1"/>
</dbReference>
<sequence>MDSIRLSGSTIMLVGLLSLFFHLQAQQTAPIVHAKFEGVVTDSITGRPIEGANVQLETVTHRVKTDPDGHFQFVTGQKFPVQITVSYLGYKTKTVTLSQSPIIIALQRAEEELDAVVVVGYGRQKRKNFIGSVSTIEGGALVDRPVQSFDQALMGQAPGVSVALPNGQLNSPPVIRIRGVNSISLNASPLIVIDGVPVTSGQVSSTRASNNPLADINPNDIESISVLKDAASTSIYGSRAAGGVILVTTKRGKQGSTNVNYDGWVSIANAMRIPKVLNAEQYTTIKNESIANASAIDGISRTPVYFLSSLTDGSIVDTDWKSYVYRTGFSHNHTVNVSGGSEKVNYYISANATDQSGFLVGNDFDRKGLRFNLDNQTTAWLKLSAGGSYSNSNNQSFDSGSLPGASMTTTGSTRLALVLPPNIPAYNEDGSYHLNPNSGTLGSGQNKTTIPLYNPVSIFDLSRNHSNNSHFLGNFSATLKPIEKLSLTSLYAVDRIDVQDEAYRSPLLGSEAYTTGGAVTNTSVIRLNQIWTNTAQYNTVIGSEQAFNVLVGFDIQRNKLSSWGARATQASDDFFTYYQGGWGSVVAAGNNRGERVYASFFSRLNYELADKYLLTVNYRRDGNSALALGRKYGDFGGVAVGWLLSDETFFRNSSLARLFSDVKVNASWGRVGNGNLANDYSSYDLYSSSLYGNVGTWGISQQGNPMLSWETSDQTNVGLTFSTWKQRLKFELAYFKNNVNNLILNTPQSLSKGIPGNTILANVGSMYNRGFELGVNADILAEGNFTWNAGFNLSALRNEVTALADGNADIIGATGTGNTNVTRVGYAVGSLYGLKTIGVNPENGQRIFMNAKGEEVQYNGLGKWTYLDGGNAASLSGNDFYLLGNTLPKWYGGFNNRLAYKNVELVLNFTYAGGHYVMNRTRSTLTDQIFFNNSTEILDRWTTPGQQTNVPRVVSGDRISFGGSTPISEHVEKANFLRLQQAQLSYLLPAPLLDVLKFNKVRFFVQVNNAFLWTNYTGIDPEVSSNGDSNVAPGVEYNTAGLGRTFTFGLNLTF</sequence>
<evidence type="ECO:0000256" key="3">
    <source>
        <dbReference type="ARBA" id="ARBA00022452"/>
    </source>
</evidence>
<comment type="similarity">
    <text evidence="9 10">Belongs to the TonB-dependent receptor family.</text>
</comment>
<dbReference type="InterPro" id="IPR012910">
    <property type="entry name" value="Plug_dom"/>
</dbReference>
<dbReference type="Gene3D" id="2.60.40.1120">
    <property type="entry name" value="Carboxypeptidase-like, regulatory domain"/>
    <property type="match status" value="1"/>
</dbReference>
<dbReference type="EMBL" id="JBHUPB010000001">
    <property type="protein sequence ID" value="MFD2965781.1"/>
    <property type="molecule type" value="Genomic_DNA"/>
</dbReference>
<dbReference type="InterPro" id="IPR039426">
    <property type="entry name" value="TonB-dep_rcpt-like"/>
</dbReference>
<dbReference type="InterPro" id="IPR036942">
    <property type="entry name" value="Beta-barrel_TonB_sf"/>
</dbReference>
<dbReference type="InterPro" id="IPR008969">
    <property type="entry name" value="CarboxyPept-like_regulatory"/>
</dbReference>
<dbReference type="InterPro" id="IPR000531">
    <property type="entry name" value="Beta-barrel_TonB"/>
</dbReference>